<organism evidence="2">
    <name type="scientific">Caldithrix abyssi</name>
    <dbReference type="NCBI Taxonomy" id="187145"/>
    <lineage>
        <taxon>Bacteria</taxon>
        <taxon>Pseudomonadati</taxon>
        <taxon>Calditrichota</taxon>
        <taxon>Calditrichia</taxon>
        <taxon>Calditrichales</taxon>
        <taxon>Calditrichaceae</taxon>
        <taxon>Caldithrix</taxon>
    </lineage>
</organism>
<evidence type="ECO:0000313" key="2">
    <source>
        <dbReference type="EMBL" id="HHJ53072.1"/>
    </source>
</evidence>
<dbReference type="AlphaFoldDB" id="A0A7V5PQK2"/>
<dbReference type="PANTHER" id="PTHR43591:SF24">
    <property type="entry name" value="2-METHOXY-6-POLYPRENYL-1,4-BENZOQUINOL METHYLASE, MITOCHONDRIAL"/>
    <property type="match status" value="1"/>
</dbReference>
<dbReference type="PANTHER" id="PTHR43591">
    <property type="entry name" value="METHYLTRANSFERASE"/>
    <property type="match status" value="1"/>
</dbReference>
<dbReference type="Pfam" id="PF08241">
    <property type="entry name" value="Methyltransf_11"/>
    <property type="match status" value="1"/>
</dbReference>
<reference evidence="2" key="1">
    <citation type="journal article" date="2020" name="mSystems">
        <title>Genome- and Community-Level Interaction Insights into Carbon Utilization and Element Cycling Functions of Hydrothermarchaeota in Hydrothermal Sediment.</title>
        <authorList>
            <person name="Zhou Z."/>
            <person name="Liu Y."/>
            <person name="Xu W."/>
            <person name="Pan J."/>
            <person name="Luo Z.H."/>
            <person name="Li M."/>
        </authorList>
    </citation>
    <scope>NUCLEOTIDE SEQUENCE [LARGE SCALE GENOMIC DNA]</scope>
    <source>
        <strain evidence="2">HyVt-527</strain>
    </source>
</reference>
<sequence>MMDKGGIITFFNKLSNEWDISFDERKQQYLWEIFDRYIPLLPSPVLDLGSGTGALIPFLERESAQPKTIVELDIAREMLKKARGKRNGFDELYFVQADGSRLPFADNGFGTVFCFQVVPHFEDKLLLFREIKRVLRPYGLVVVLHLMDHQRLNSLHSGYSEPVRGHRMIPVQELAEMLTGCGFSISQALEREDLYLLIAAR</sequence>
<comment type="caution">
    <text evidence="2">The sequence shown here is derived from an EMBL/GenBank/DDBJ whole genome shotgun (WGS) entry which is preliminary data.</text>
</comment>
<accession>A0A7V5PQK2</accession>
<keyword evidence="2" id="KW-0489">Methyltransferase</keyword>
<keyword evidence="2" id="KW-0808">Transferase</keyword>
<dbReference type="InterPro" id="IPR029063">
    <property type="entry name" value="SAM-dependent_MTases_sf"/>
</dbReference>
<dbReference type="GO" id="GO:0032259">
    <property type="term" value="P:methylation"/>
    <property type="evidence" value="ECO:0007669"/>
    <property type="project" value="UniProtKB-KW"/>
</dbReference>
<dbReference type="CDD" id="cd02440">
    <property type="entry name" value="AdoMet_MTases"/>
    <property type="match status" value="1"/>
</dbReference>
<gene>
    <name evidence="2" type="ORF">ENJ89_07745</name>
</gene>
<feature type="domain" description="Methyltransferase type 11" evidence="1">
    <location>
        <begin position="46"/>
        <end position="143"/>
    </location>
</feature>
<dbReference type="InterPro" id="IPR013216">
    <property type="entry name" value="Methyltransf_11"/>
</dbReference>
<dbReference type="EMBL" id="DROD01000501">
    <property type="protein sequence ID" value="HHJ53072.1"/>
    <property type="molecule type" value="Genomic_DNA"/>
</dbReference>
<proteinExistence type="predicted"/>
<evidence type="ECO:0000259" key="1">
    <source>
        <dbReference type="Pfam" id="PF08241"/>
    </source>
</evidence>
<dbReference type="SUPFAM" id="SSF53335">
    <property type="entry name" value="S-adenosyl-L-methionine-dependent methyltransferases"/>
    <property type="match status" value="1"/>
</dbReference>
<name>A0A7V5PQK2_CALAY</name>
<dbReference type="GO" id="GO:0008757">
    <property type="term" value="F:S-adenosylmethionine-dependent methyltransferase activity"/>
    <property type="evidence" value="ECO:0007669"/>
    <property type="project" value="InterPro"/>
</dbReference>
<protein>
    <submittedName>
        <fullName evidence="2">Class I SAM-dependent methyltransferase</fullName>
    </submittedName>
</protein>
<dbReference type="Proteomes" id="UP000886124">
    <property type="component" value="Unassembled WGS sequence"/>
</dbReference>
<dbReference type="Gene3D" id="3.40.50.150">
    <property type="entry name" value="Vaccinia Virus protein VP39"/>
    <property type="match status" value="1"/>
</dbReference>